<gene>
    <name evidence="2" type="ORF">A2370_01520</name>
</gene>
<protein>
    <submittedName>
        <fullName evidence="2">Uncharacterized protein</fullName>
    </submittedName>
</protein>
<comment type="caution">
    <text evidence="2">The sequence shown here is derived from an EMBL/GenBank/DDBJ whole genome shotgun (WGS) entry which is preliminary data.</text>
</comment>
<keyword evidence="1" id="KW-1133">Transmembrane helix</keyword>
<dbReference type="STRING" id="1802436.A2370_01520"/>
<keyword evidence="1" id="KW-0472">Membrane</keyword>
<evidence type="ECO:0000313" key="3">
    <source>
        <dbReference type="Proteomes" id="UP000176222"/>
    </source>
</evidence>
<dbReference type="AlphaFoldDB" id="A0A1G2QCR4"/>
<dbReference type="Proteomes" id="UP000176222">
    <property type="component" value="Unassembled WGS sequence"/>
</dbReference>
<evidence type="ECO:0000313" key="2">
    <source>
        <dbReference type="EMBL" id="OHA58375.1"/>
    </source>
</evidence>
<evidence type="ECO:0000256" key="1">
    <source>
        <dbReference type="SAM" id="Phobius"/>
    </source>
</evidence>
<reference evidence="2 3" key="1">
    <citation type="journal article" date="2016" name="Nat. Commun.">
        <title>Thousands of microbial genomes shed light on interconnected biogeochemical processes in an aquifer system.</title>
        <authorList>
            <person name="Anantharaman K."/>
            <person name="Brown C.T."/>
            <person name="Hug L.A."/>
            <person name="Sharon I."/>
            <person name="Castelle C.J."/>
            <person name="Probst A.J."/>
            <person name="Thomas B.C."/>
            <person name="Singh A."/>
            <person name="Wilkins M.J."/>
            <person name="Karaoz U."/>
            <person name="Brodie E.L."/>
            <person name="Williams K.H."/>
            <person name="Hubbard S.S."/>
            <person name="Banfield J.F."/>
        </authorList>
    </citation>
    <scope>NUCLEOTIDE SEQUENCE [LARGE SCALE GENOMIC DNA]</scope>
</reference>
<name>A0A1G2QCR4_9BACT</name>
<sequence length="90" mass="10373">MDKLSLKLYGWKCVLGAEVAYLVCLVGGFLPLRSSLGIELHHRLFETLPGFVWISLGSIILGAVYMFVFAWIFAWYYVWMHNSSLIRETK</sequence>
<accession>A0A1G2QCR4</accession>
<feature type="transmembrane region" description="Helical" evidence="1">
    <location>
        <begin position="50"/>
        <end position="78"/>
    </location>
</feature>
<feature type="transmembrane region" description="Helical" evidence="1">
    <location>
        <begin position="9"/>
        <end position="30"/>
    </location>
</feature>
<keyword evidence="1" id="KW-0812">Transmembrane</keyword>
<proteinExistence type="predicted"/>
<dbReference type="EMBL" id="MHTH01000010">
    <property type="protein sequence ID" value="OHA58375.1"/>
    <property type="molecule type" value="Genomic_DNA"/>
</dbReference>
<organism evidence="2 3">
    <name type="scientific">Candidatus Vogelbacteria bacterium RIFOXYB1_FULL_42_16</name>
    <dbReference type="NCBI Taxonomy" id="1802436"/>
    <lineage>
        <taxon>Bacteria</taxon>
        <taxon>Candidatus Vogeliibacteriota</taxon>
    </lineage>
</organism>